<sequence>MDPFTLIAAATGLYSSIKSAVEAGQDVMETAEKVSSLFSKVGQIVTIASSPRKKKLFQSQAEFEAEAIKVYTIKAKALEMQQNVKNMFVAQYGRPAWDAIQREVIEMRKEAARQAAAELKEQEENRKDAMMVGGIVLFLIIGMAGIGITLMLTGK</sequence>
<proteinExistence type="predicted"/>
<accession>A0A6J7WPA9</accession>
<feature type="coiled-coil region" evidence="1">
    <location>
        <begin position="102"/>
        <end position="132"/>
    </location>
</feature>
<evidence type="ECO:0000313" key="3">
    <source>
        <dbReference type="EMBL" id="CAB5219829.1"/>
    </source>
</evidence>
<name>A0A6J7WPA9_9CAUD</name>
<keyword evidence="2" id="KW-1133">Transmembrane helix</keyword>
<organism evidence="3">
    <name type="scientific">uncultured Caudovirales phage</name>
    <dbReference type="NCBI Taxonomy" id="2100421"/>
    <lineage>
        <taxon>Viruses</taxon>
        <taxon>Duplodnaviria</taxon>
        <taxon>Heunggongvirae</taxon>
        <taxon>Uroviricota</taxon>
        <taxon>Caudoviricetes</taxon>
        <taxon>Peduoviridae</taxon>
        <taxon>Maltschvirus</taxon>
        <taxon>Maltschvirus maltsch</taxon>
    </lineage>
</organism>
<evidence type="ECO:0000256" key="1">
    <source>
        <dbReference type="SAM" id="Coils"/>
    </source>
</evidence>
<feature type="transmembrane region" description="Helical" evidence="2">
    <location>
        <begin position="129"/>
        <end position="152"/>
    </location>
</feature>
<protein>
    <submittedName>
        <fullName evidence="3">Uncharacterized protein</fullName>
    </submittedName>
</protein>
<reference evidence="3" key="1">
    <citation type="submission" date="2020-05" db="EMBL/GenBank/DDBJ databases">
        <authorList>
            <person name="Chiriac C."/>
            <person name="Salcher M."/>
            <person name="Ghai R."/>
            <person name="Kavagutti S V."/>
        </authorList>
    </citation>
    <scope>NUCLEOTIDE SEQUENCE</scope>
</reference>
<keyword evidence="2" id="KW-0472">Membrane</keyword>
<keyword evidence="2" id="KW-0812">Transmembrane</keyword>
<gene>
    <name evidence="3" type="ORF">UFOVP237_1</name>
</gene>
<keyword evidence="1" id="KW-0175">Coiled coil</keyword>
<dbReference type="EMBL" id="LR798277">
    <property type="protein sequence ID" value="CAB5219829.1"/>
    <property type="molecule type" value="Genomic_DNA"/>
</dbReference>
<evidence type="ECO:0000256" key="2">
    <source>
        <dbReference type="SAM" id="Phobius"/>
    </source>
</evidence>